<feature type="binding site" evidence="3">
    <location>
        <position position="140"/>
    </location>
    <ligand>
        <name>a divalent metal cation</name>
        <dbReference type="ChEBI" id="CHEBI:60240"/>
    </ligand>
</feature>
<dbReference type="PANTHER" id="PTHR37302">
    <property type="entry name" value="SLR1116 PROTEIN"/>
    <property type="match status" value="1"/>
</dbReference>
<keyword evidence="2 3" id="KW-0479">Metal-binding</keyword>
<evidence type="ECO:0000256" key="2">
    <source>
        <dbReference type="ARBA" id="ARBA00022723"/>
    </source>
</evidence>
<keyword evidence="5" id="KW-1185">Reference proteome</keyword>
<dbReference type="PANTHER" id="PTHR37302:SF3">
    <property type="entry name" value="DAMAGE-INDUCIBLE PROTEIN DINB"/>
    <property type="match status" value="1"/>
</dbReference>
<evidence type="ECO:0000256" key="1">
    <source>
        <dbReference type="ARBA" id="ARBA00008635"/>
    </source>
</evidence>
<name>A0A4P6EZF4_9BACL</name>
<dbReference type="GO" id="GO:0046872">
    <property type="term" value="F:metal ion binding"/>
    <property type="evidence" value="ECO:0007669"/>
    <property type="project" value="UniProtKB-KW"/>
</dbReference>
<dbReference type="OrthoDB" id="25666at2"/>
<reference evidence="4 5" key="1">
    <citation type="submission" date="2019-01" db="EMBL/GenBank/DDBJ databases">
        <title>Genome sequencing of strain FW100M-2.</title>
        <authorList>
            <person name="Heo J."/>
            <person name="Kim S.-J."/>
            <person name="Kim J.-S."/>
            <person name="Hong S.-B."/>
            <person name="Kwon S.-W."/>
        </authorList>
    </citation>
    <scope>NUCLEOTIDE SEQUENCE [LARGE SCALE GENOMIC DNA]</scope>
    <source>
        <strain evidence="4 5">FW100M-2</strain>
    </source>
</reference>
<dbReference type="EMBL" id="CP035492">
    <property type="protein sequence ID" value="QAY67199.1"/>
    <property type="molecule type" value="Genomic_DNA"/>
</dbReference>
<gene>
    <name evidence="4" type="ORF">ET464_13110</name>
</gene>
<dbReference type="Proteomes" id="UP000293568">
    <property type="component" value="Chromosome"/>
</dbReference>
<protein>
    <submittedName>
        <fullName evidence="4">Damage-inducible protein DinB</fullName>
    </submittedName>
</protein>
<feature type="binding site" evidence="3">
    <location>
        <position position="49"/>
    </location>
    <ligand>
        <name>a divalent metal cation</name>
        <dbReference type="ChEBI" id="CHEBI:60240"/>
    </ligand>
</feature>
<feature type="binding site" evidence="3">
    <location>
        <position position="136"/>
    </location>
    <ligand>
        <name>a divalent metal cation</name>
        <dbReference type="ChEBI" id="CHEBI:60240"/>
    </ligand>
</feature>
<organism evidence="4 5">
    <name type="scientific">Paenibacillus protaetiae</name>
    <dbReference type="NCBI Taxonomy" id="2509456"/>
    <lineage>
        <taxon>Bacteria</taxon>
        <taxon>Bacillati</taxon>
        <taxon>Bacillota</taxon>
        <taxon>Bacilli</taxon>
        <taxon>Bacillales</taxon>
        <taxon>Paenibacillaceae</taxon>
        <taxon>Paenibacillus</taxon>
    </lineage>
</organism>
<comment type="similarity">
    <text evidence="1">Belongs to the DinB family.</text>
</comment>
<dbReference type="AlphaFoldDB" id="A0A4P6EZF4"/>
<evidence type="ECO:0000313" key="5">
    <source>
        <dbReference type="Proteomes" id="UP000293568"/>
    </source>
</evidence>
<sequence length="166" mass="19262">MLAVVQQQYDWIKAARNSLFAFMEEMPIRLLHQPVPGFGHRTMIQAHLHVVGSYRFWLDSFAFRKLSEHKDTATDEIERADVRHVRSRFAEADDIVERFLTAYSDRLFEPIIQSGKWQGYPQAPTPLLLLNHVQTHEFHHKGQIVMLARQLGFPPPADDRLGGLFT</sequence>
<dbReference type="InterPro" id="IPR034660">
    <property type="entry name" value="DinB/YfiT-like"/>
</dbReference>
<evidence type="ECO:0000313" key="4">
    <source>
        <dbReference type="EMBL" id="QAY67199.1"/>
    </source>
</evidence>
<dbReference type="Pfam" id="PF05163">
    <property type="entry name" value="DinB"/>
    <property type="match status" value="1"/>
</dbReference>
<dbReference type="KEGG" id="pprt:ET464_13110"/>
<evidence type="ECO:0000256" key="3">
    <source>
        <dbReference type="PIRSR" id="PIRSR607837-1"/>
    </source>
</evidence>
<dbReference type="InterPro" id="IPR007837">
    <property type="entry name" value="DinB"/>
</dbReference>
<dbReference type="SUPFAM" id="SSF109854">
    <property type="entry name" value="DinB/YfiT-like putative metalloenzymes"/>
    <property type="match status" value="1"/>
</dbReference>
<dbReference type="Gene3D" id="1.20.120.450">
    <property type="entry name" value="dinb family like domain"/>
    <property type="match status" value="1"/>
</dbReference>
<dbReference type="RefSeq" id="WP_129441570.1">
    <property type="nucleotide sequence ID" value="NZ_CP035492.1"/>
</dbReference>
<proteinExistence type="inferred from homology"/>
<accession>A0A4P6EZF4</accession>